<dbReference type="InterPro" id="IPR000917">
    <property type="entry name" value="Sulfatase_N"/>
</dbReference>
<dbReference type="RefSeq" id="WP_377087536.1">
    <property type="nucleotide sequence ID" value="NZ_JBHSJL010000014.1"/>
</dbReference>
<organism evidence="9 10">
    <name type="scientific">Rubritalea tangerina</name>
    <dbReference type="NCBI Taxonomy" id="430798"/>
    <lineage>
        <taxon>Bacteria</taxon>
        <taxon>Pseudomonadati</taxon>
        <taxon>Verrucomicrobiota</taxon>
        <taxon>Verrucomicrobiia</taxon>
        <taxon>Verrucomicrobiales</taxon>
        <taxon>Rubritaleaceae</taxon>
        <taxon>Rubritalea</taxon>
    </lineage>
</organism>
<dbReference type="PANTHER" id="PTHR42693:SF42">
    <property type="entry name" value="ARYLSULFATASE G"/>
    <property type="match status" value="1"/>
</dbReference>
<comment type="similarity">
    <text evidence="2">Belongs to the sulfatase family.</text>
</comment>
<feature type="signal peptide" evidence="7">
    <location>
        <begin position="1"/>
        <end position="17"/>
    </location>
</feature>
<dbReference type="InterPro" id="IPR050738">
    <property type="entry name" value="Sulfatase"/>
</dbReference>
<keyword evidence="6" id="KW-0106">Calcium</keyword>
<protein>
    <submittedName>
        <fullName evidence="9">Sulfatase</fullName>
    </submittedName>
</protein>
<evidence type="ECO:0000313" key="9">
    <source>
        <dbReference type="EMBL" id="MFD2160479.1"/>
    </source>
</evidence>
<comment type="caution">
    <text evidence="9">The sequence shown here is derived from an EMBL/GenBank/DDBJ whole genome shotgun (WGS) entry which is preliminary data.</text>
</comment>
<keyword evidence="10" id="KW-1185">Reference proteome</keyword>
<evidence type="ECO:0000313" key="10">
    <source>
        <dbReference type="Proteomes" id="UP001597389"/>
    </source>
</evidence>
<gene>
    <name evidence="9" type="ORF">ACFSW8_16360</name>
</gene>
<evidence type="ECO:0000256" key="1">
    <source>
        <dbReference type="ARBA" id="ARBA00001913"/>
    </source>
</evidence>
<dbReference type="InterPro" id="IPR017850">
    <property type="entry name" value="Alkaline_phosphatase_core_sf"/>
</dbReference>
<evidence type="ECO:0000256" key="3">
    <source>
        <dbReference type="ARBA" id="ARBA00022723"/>
    </source>
</evidence>
<sequence length="479" mass="53038">MKHALLILAALLSPLIAAPKNVVFFFADDLGYHDLGCFGSEFYETPHLDALCADALKLTQAYAACPVCSPTRSAVMTGQYPARTKNTDYFGAFNPAPGKKVPTRWKKMPVLPAPYIETLEAKHTTIPEALKQHGFNTFFAGKWHLGSKGSWPTDHGFDINKGGWTRGGPYGGKKYFSPYGNPTLTDGPEGEHLPDRLATETNKFIESTGDTPFFAMLSFYSVHTPLIGRKDLVEKYKKKAAKLGYSDSQRWGFDTPRRVRLKQDHAIYAAMVEAMDQAVGKVVAKLKETGKYNDTVIIFTSDNGGLSTSEGWATSNMPLRGGKGWLYEGGIKEPTIIRIPGNTKPGSTSDTLFTSTDIFPTILDALNLPLQPKHHIDGVSLLKADPKRPLYWHYPHWGNQGGSPGAVVRLGDYKLIRYYSGKPSELFNLTKDPKEQNNLFTKESQVANKLGTMLDSWLADTKANMPTKNPDYPGHIDKW</sequence>
<reference evidence="10" key="1">
    <citation type="journal article" date="2019" name="Int. J. Syst. Evol. Microbiol.">
        <title>The Global Catalogue of Microorganisms (GCM) 10K type strain sequencing project: providing services to taxonomists for standard genome sequencing and annotation.</title>
        <authorList>
            <consortium name="The Broad Institute Genomics Platform"/>
            <consortium name="The Broad Institute Genome Sequencing Center for Infectious Disease"/>
            <person name="Wu L."/>
            <person name="Ma J."/>
        </authorList>
    </citation>
    <scope>NUCLEOTIDE SEQUENCE [LARGE SCALE GENOMIC DNA]</scope>
    <source>
        <strain evidence="10">CCUG 57942</strain>
    </source>
</reference>
<evidence type="ECO:0000256" key="7">
    <source>
        <dbReference type="SAM" id="SignalP"/>
    </source>
</evidence>
<dbReference type="EMBL" id="JBHUJB010000082">
    <property type="protein sequence ID" value="MFD2160479.1"/>
    <property type="molecule type" value="Genomic_DNA"/>
</dbReference>
<dbReference type="SUPFAM" id="SSF53649">
    <property type="entry name" value="Alkaline phosphatase-like"/>
    <property type="match status" value="1"/>
</dbReference>
<evidence type="ECO:0000256" key="6">
    <source>
        <dbReference type="ARBA" id="ARBA00022837"/>
    </source>
</evidence>
<dbReference type="Gene3D" id="3.40.720.10">
    <property type="entry name" value="Alkaline Phosphatase, subunit A"/>
    <property type="match status" value="1"/>
</dbReference>
<keyword evidence="5" id="KW-0378">Hydrolase</keyword>
<evidence type="ECO:0000256" key="4">
    <source>
        <dbReference type="ARBA" id="ARBA00022729"/>
    </source>
</evidence>
<comment type="cofactor">
    <cofactor evidence="1">
        <name>Ca(2+)</name>
        <dbReference type="ChEBI" id="CHEBI:29108"/>
    </cofactor>
</comment>
<dbReference type="Pfam" id="PF00884">
    <property type="entry name" value="Sulfatase"/>
    <property type="match status" value="1"/>
</dbReference>
<evidence type="ECO:0000256" key="2">
    <source>
        <dbReference type="ARBA" id="ARBA00008779"/>
    </source>
</evidence>
<feature type="chain" id="PRO_5045851517" evidence="7">
    <location>
        <begin position="18"/>
        <end position="479"/>
    </location>
</feature>
<feature type="domain" description="Sulfatase N-terminal" evidence="8">
    <location>
        <begin position="20"/>
        <end position="367"/>
    </location>
</feature>
<dbReference type="CDD" id="cd16144">
    <property type="entry name" value="ARS_like"/>
    <property type="match status" value="1"/>
</dbReference>
<evidence type="ECO:0000256" key="5">
    <source>
        <dbReference type="ARBA" id="ARBA00022801"/>
    </source>
</evidence>
<dbReference type="PROSITE" id="PS00523">
    <property type="entry name" value="SULFATASE_1"/>
    <property type="match status" value="1"/>
</dbReference>
<dbReference type="Gene3D" id="3.30.1120.10">
    <property type="match status" value="1"/>
</dbReference>
<keyword evidence="4 7" id="KW-0732">Signal</keyword>
<dbReference type="Proteomes" id="UP001597389">
    <property type="component" value="Unassembled WGS sequence"/>
</dbReference>
<proteinExistence type="inferred from homology"/>
<accession>A0ABW4ZF27</accession>
<evidence type="ECO:0000259" key="8">
    <source>
        <dbReference type="Pfam" id="PF00884"/>
    </source>
</evidence>
<keyword evidence="3" id="KW-0479">Metal-binding</keyword>
<name>A0ABW4ZF27_9BACT</name>
<dbReference type="PANTHER" id="PTHR42693">
    <property type="entry name" value="ARYLSULFATASE FAMILY MEMBER"/>
    <property type="match status" value="1"/>
</dbReference>
<dbReference type="InterPro" id="IPR024607">
    <property type="entry name" value="Sulfatase_CS"/>
</dbReference>